<comment type="cofactor">
    <cofactor evidence="2">
        <name>Mg(2+)</name>
        <dbReference type="ChEBI" id="CHEBI:18420"/>
    </cofactor>
</comment>
<evidence type="ECO:0000256" key="8">
    <source>
        <dbReference type="ARBA" id="ARBA00022909"/>
    </source>
</evidence>
<evidence type="ECO:0000256" key="6">
    <source>
        <dbReference type="ARBA" id="ARBA00022723"/>
    </source>
</evidence>
<dbReference type="InterPro" id="IPR006390">
    <property type="entry name" value="DHP_synth_dom"/>
</dbReference>
<dbReference type="GO" id="GO:0004156">
    <property type="term" value="F:dihydropteroate synthase activity"/>
    <property type="evidence" value="ECO:0007669"/>
    <property type="project" value="UniProtKB-EC"/>
</dbReference>
<gene>
    <name evidence="10" type="primary">folP</name>
    <name evidence="10" type="ORF">IAC56_01270</name>
</gene>
<dbReference type="EC" id="2.5.1.15" evidence="4"/>
<dbReference type="NCBIfam" id="TIGR01496">
    <property type="entry name" value="DHPS"/>
    <property type="match status" value="1"/>
</dbReference>
<dbReference type="Gene3D" id="3.20.20.20">
    <property type="entry name" value="Dihydropteroate synthase-like"/>
    <property type="match status" value="1"/>
</dbReference>
<evidence type="ECO:0000313" key="11">
    <source>
        <dbReference type="Proteomes" id="UP000824083"/>
    </source>
</evidence>
<keyword evidence="8" id="KW-0289">Folate biosynthesis</keyword>
<keyword evidence="6" id="KW-0479">Metal-binding</keyword>
<evidence type="ECO:0000256" key="7">
    <source>
        <dbReference type="ARBA" id="ARBA00022842"/>
    </source>
</evidence>
<dbReference type="Pfam" id="PF00809">
    <property type="entry name" value="Pterin_bind"/>
    <property type="match status" value="1"/>
</dbReference>
<evidence type="ECO:0000256" key="2">
    <source>
        <dbReference type="ARBA" id="ARBA00001946"/>
    </source>
</evidence>
<accession>A0A9D1LDS6</accession>
<comment type="pathway">
    <text evidence="3">Cofactor biosynthesis; tetrahydrofolate biosynthesis; 7,8-dihydrofolate from 2-amino-4-hydroxy-6-hydroxymethyl-7,8-dihydropteridine diphosphate and 4-aminobenzoate: step 1/2.</text>
</comment>
<dbReference type="InterPro" id="IPR000489">
    <property type="entry name" value="Pterin-binding_dom"/>
</dbReference>
<name>A0A9D1LDS6_9BURK</name>
<dbReference type="GO" id="GO:0046656">
    <property type="term" value="P:folic acid biosynthetic process"/>
    <property type="evidence" value="ECO:0007669"/>
    <property type="project" value="UniProtKB-KW"/>
</dbReference>
<dbReference type="PANTHER" id="PTHR20941:SF1">
    <property type="entry name" value="FOLIC ACID SYNTHESIS PROTEIN FOL1"/>
    <property type="match status" value="1"/>
</dbReference>
<evidence type="ECO:0000256" key="3">
    <source>
        <dbReference type="ARBA" id="ARBA00004763"/>
    </source>
</evidence>
<evidence type="ECO:0000256" key="5">
    <source>
        <dbReference type="ARBA" id="ARBA00022679"/>
    </source>
</evidence>
<reference evidence="10" key="2">
    <citation type="journal article" date="2021" name="PeerJ">
        <title>Extensive microbial diversity within the chicken gut microbiome revealed by metagenomics and culture.</title>
        <authorList>
            <person name="Gilroy R."/>
            <person name="Ravi A."/>
            <person name="Getino M."/>
            <person name="Pursley I."/>
            <person name="Horton D.L."/>
            <person name="Alikhan N.F."/>
            <person name="Baker D."/>
            <person name="Gharbi K."/>
            <person name="Hall N."/>
            <person name="Watson M."/>
            <person name="Adriaenssens E.M."/>
            <person name="Foster-Nyarko E."/>
            <person name="Jarju S."/>
            <person name="Secka A."/>
            <person name="Antonio M."/>
            <person name="Oren A."/>
            <person name="Chaudhuri R.R."/>
            <person name="La Ragione R."/>
            <person name="Hildebrand F."/>
            <person name="Pallen M.J."/>
        </authorList>
    </citation>
    <scope>NUCLEOTIDE SEQUENCE</scope>
    <source>
        <strain evidence="10">7463</strain>
    </source>
</reference>
<dbReference type="GO" id="GO:0046654">
    <property type="term" value="P:tetrahydrofolate biosynthetic process"/>
    <property type="evidence" value="ECO:0007669"/>
    <property type="project" value="TreeGrafter"/>
</dbReference>
<organism evidence="10 11">
    <name type="scientific">Candidatus Aphodousia faecigallinarum</name>
    <dbReference type="NCBI Taxonomy" id="2840677"/>
    <lineage>
        <taxon>Bacteria</taxon>
        <taxon>Pseudomonadati</taxon>
        <taxon>Pseudomonadota</taxon>
        <taxon>Betaproteobacteria</taxon>
        <taxon>Burkholderiales</taxon>
        <taxon>Sutterellaceae</taxon>
        <taxon>Sutterellaceae incertae sedis</taxon>
        <taxon>Candidatus Aphodousia</taxon>
    </lineage>
</organism>
<dbReference type="InterPro" id="IPR045031">
    <property type="entry name" value="DHP_synth-like"/>
</dbReference>
<dbReference type="PROSITE" id="PS00793">
    <property type="entry name" value="DHPS_2"/>
    <property type="match status" value="1"/>
</dbReference>
<dbReference type="PANTHER" id="PTHR20941">
    <property type="entry name" value="FOLATE SYNTHESIS PROTEINS"/>
    <property type="match status" value="1"/>
</dbReference>
<proteinExistence type="predicted"/>
<reference evidence="10" key="1">
    <citation type="submission" date="2020-10" db="EMBL/GenBank/DDBJ databases">
        <authorList>
            <person name="Gilroy R."/>
        </authorList>
    </citation>
    <scope>NUCLEOTIDE SEQUENCE</scope>
    <source>
        <strain evidence="10">7463</strain>
    </source>
</reference>
<keyword evidence="7" id="KW-0460">Magnesium</keyword>
<dbReference type="InterPro" id="IPR011005">
    <property type="entry name" value="Dihydropteroate_synth-like_sf"/>
</dbReference>
<evidence type="ECO:0000256" key="4">
    <source>
        <dbReference type="ARBA" id="ARBA00012458"/>
    </source>
</evidence>
<dbReference type="SUPFAM" id="SSF51717">
    <property type="entry name" value="Dihydropteroate synthetase-like"/>
    <property type="match status" value="1"/>
</dbReference>
<keyword evidence="5 10" id="KW-0808">Transferase</keyword>
<comment type="caution">
    <text evidence="10">The sequence shown here is derived from an EMBL/GenBank/DDBJ whole genome shotgun (WGS) entry which is preliminary data.</text>
</comment>
<dbReference type="CDD" id="cd00739">
    <property type="entry name" value="DHPS"/>
    <property type="match status" value="1"/>
</dbReference>
<feature type="domain" description="Pterin-binding" evidence="9">
    <location>
        <begin position="1"/>
        <end position="249"/>
    </location>
</feature>
<evidence type="ECO:0000313" key="10">
    <source>
        <dbReference type="EMBL" id="HIU36898.1"/>
    </source>
</evidence>
<evidence type="ECO:0000259" key="9">
    <source>
        <dbReference type="PROSITE" id="PS50972"/>
    </source>
</evidence>
<protein>
    <recommendedName>
        <fullName evidence="4">dihydropteroate synthase</fullName>
        <ecNumber evidence="4">2.5.1.15</ecNumber>
    </recommendedName>
</protein>
<dbReference type="GO" id="GO:0005829">
    <property type="term" value="C:cytosol"/>
    <property type="evidence" value="ECO:0007669"/>
    <property type="project" value="TreeGrafter"/>
</dbReference>
<dbReference type="GO" id="GO:0046872">
    <property type="term" value="F:metal ion binding"/>
    <property type="evidence" value="ECO:0007669"/>
    <property type="project" value="UniProtKB-KW"/>
</dbReference>
<dbReference type="AlphaFoldDB" id="A0A9D1LDS6"/>
<sequence>MGIVNVTPDSFSDGGEHYSCDKAVEHGLKLLEQGADILDIGGESTRPGAPEVPVEEELARVIPVVEQLSETGAILSVDTSKPQVILCAAQAGAHIINDVRALQWPGALDAAASTNLGVCLMHMRGTPKNMQSQTQYADVVEEVESFLLSRAQAVQRAGIRSERICLDYGFGFGKTVEQNFQLLANTDRFAQLPYPLLVGLSRKSSLGAVTGRSVHERVVASVTGALIAAQRGASIVRVHDVAATRDAFKIWLMTASQTHKE</sequence>
<comment type="catalytic activity">
    <reaction evidence="1">
        <text>(7,8-dihydropterin-6-yl)methyl diphosphate + 4-aminobenzoate = 7,8-dihydropteroate + diphosphate</text>
        <dbReference type="Rhea" id="RHEA:19949"/>
        <dbReference type="ChEBI" id="CHEBI:17836"/>
        <dbReference type="ChEBI" id="CHEBI:17839"/>
        <dbReference type="ChEBI" id="CHEBI:33019"/>
        <dbReference type="ChEBI" id="CHEBI:72950"/>
        <dbReference type="EC" id="2.5.1.15"/>
    </reaction>
</comment>
<dbReference type="PROSITE" id="PS50972">
    <property type="entry name" value="PTERIN_BINDING"/>
    <property type="match status" value="1"/>
</dbReference>
<evidence type="ECO:0000256" key="1">
    <source>
        <dbReference type="ARBA" id="ARBA00000012"/>
    </source>
</evidence>
<dbReference type="EMBL" id="DVMY01000028">
    <property type="protein sequence ID" value="HIU36898.1"/>
    <property type="molecule type" value="Genomic_DNA"/>
</dbReference>
<dbReference type="Proteomes" id="UP000824083">
    <property type="component" value="Unassembled WGS sequence"/>
</dbReference>